<reference evidence="1 2" key="1">
    <citation type="submission" date="2013-01" db="EMBL/GenBank/DDBJ databases">
        <authorList>
            <person name="Harkins D.M."/>
            <person name="Durkin A.S."/>
            <person name="Brinkac L.M."/>
            <person name="Haft D.H."/>
            <person name="Selengut J.D."/>
            <person name="Sanka R."/>
            <person name="DePew J."/>
            <person name="Purushe J."/>
            <person name="Chanthongthip A."/>
            <person name="Lattana O."/>
            <person name="Phetsouvanh R."/>
            <person name="Newton P.N."/>
            <person name="Vinetz J.M."/>
            <person name="Sutton G.G."/>
            <person name="Nierman W.C."/>
            <person name="Fouts D.E."/>
        </authorList>
    </citation>
    <scope>NUCLEOTIDE SEQUENCE [LARGE SCALE GENOMIC DNA]</scope>
    <source>
        <strain evidence="1 2">UI 13098</strain>
    </source>
</reference>
<dbReference type="Proteomes" id="UP000012118">
    <property type="component" value="Unassembled WGS sequence"/>
</dbReference>
<dbReference type="AlphaFoldDB" id="M6QKG0"/>
<protein>
    <submittedName>
        <fullName evidence="1">Uncharacterized protein</fullName>
    </submittedName>
</protein>
<name>M6QKG0_9LEPT</name>
<dbReference type="RefSeq" id="WP_004503790.1">
    <property type="nucleotide sequence ID" value="NZ_AHNU02000060.1"/>
</dbReference>
<gene>
    <name evidence="1" type="ORF">LEP1GSC108_0323</name>
</gene>
<sequence length="40" mass="4543">MQLKSKKEIGQKDSIFNNQKAPFLSQLNIQIIGIQNKNAN</sequence>
<evidence type="ECO:0000313" key="2">
    <source>
        <dbReference type="Proteomes" id="UP000012118"/>
    </source>
</evidence>
<organism evidence="1 2">
    <name type="scientific">Leptospira weilii str. UI 13098</name>
    <dbReference type="NCBI Taxonomy" id="1088542"/>
    <lineage>
        <taxon>Bacteria</taxon>
        <taxon>Pseudomonadati</taxon>
        <taxon>Spirochaetota</taxon>
        <taxon>Spirochaetia</taxon>
        <taxon>Leptospirales</taxon>
        <taxon>Leptospiraceae</taxon>
        <taxon>Leptospira</taxon>
    </lineage>
</organism>
<dbReference type="EMBL" id="AHNU02000060">
    <property type="protein sequence ID" value="EMN89377.1"/>
    <property type="molecule type" value="Genomic_DNA"/>
</dbReference>
<proteinExistence type="predicted"/>
<keyword evidence="2" id="KW-1185">Reference proteome</keyword>
<evidence type="ECO:0000313" key="1">
    <source>
        <dbReference type="EMBL" id="EMN89377.1"/>
    </source>
</evidence>
<comment type="caution">
    <text evidence="1">The sequence shown here is derived from an EMBL/GenBank/DDBJ whole genome shotgun (WGS) entry which is preliminary data.</text>
</comment>
<accession>M6QKG0</accession>